<dbReference type="AlphaFoldDB" id="A0A0C2SPU9"/>
<accession>A0A0C2SPU9</accession>
<keyword evidence="2" id="KW-1185">Reference proteome</keyword>
<organism evidence="1 2">
    <name type="scientific">Amanita muscaria (strain Koide BX008)</name>
    <dbReference type="NCBI Taxonomy" id="946122"/>
    <lineage>
        <taxon>Eukaryota</taxon>
        <taxon>Fungi</taxon>
        <taxon>Dikarya</taxon>
        <taxon>Basidiomycota</taxon>
        <taxon>Agaricomycotina</taxon>
        <taxon>Agaricomycetes</taxon>
        <taxon>Agaricomycetidae</taxon>
        <taxon>Agaricales</taxon>
        <taxon>Pluteineae</taxon>
        <taxon>Amanitaceae</taxon>
        <taxon>Amanita</taxon>
    </lineage>
</organism>
<gene>
    <name evidence="1" type="ORF">M378DRAFT_162219</name>
</gene>
<dbReference type="InParanoid" id="A0A0C2SPU9"/>
<proteinExistence type="predicted"/>
<dbReference type="HOGENOM" id="CLU_2526965_0_0_1"/>
<dbReference type="Proteomes" id="UP000054549">
    <property type="component" value="Unassembled WGS sequence"/>
</dbReference>
<reference evidence="1 2" key="1">
    <citation type="submission" date="2014-04" db="EMBL/GenBank/DDBJ databases">
        <title>Evolutionary Origins and Diversification of the Mycorrhizal Mutualists.</title>
        <authorList>
            <consortium name="DOE Joint Genome Institute"/>
            <consortium name="Mycorrhizal Genomics Consortium"/>
            <person name="Kohler A."/>
            <person name="Kuo A."/>
            <person name="Nagy L.G."/>
            <person name="Floudas D."/>
            <person name="Copeland A."/>
            <person name="Barry K.W."/>
            <person name="Cichocki N."/>
            <person name="Veneault-Fourrey C."/>
            <person name="LaButti K."/>
            <person name="Lindquist E.A."/>
            <person name="Lipzen A."/>
            <person name="Lundell T."/>
            <person name="Morin E."/>
            <person name="Murat C."/>
            <person name="Riley R."/>
            <person name="Ohm R."/>
            <person name="Sun H."/>
            <person name="Tunlid A."/>
            <person name="Henrissat B."/>
            <person name="Grigoriev I.V."/>
            <person name="Hibbett D.S."/>
            <person name="Martin F."/>
        </authorList>
    </citation>
    <scope>NUCLEOTIDE SEQUENCE [LARGE SCALE GENOMIC DNA]</scope>
    <source>
        <strain evidence="1 2">Koide BX008</strain>
    </source>
</reference>
<dbReference type="OrthoDB" id="3227112at2759"/>
<dbReference type="EMBL" id="KN818243">
    <property type="protein sequence ID" value="KIL65280.1"/>
    <property type="molecule type" value="Genomic_DNA"/>
</dbReference>
<sequence length="84" mass="9875">MLSLLVTLLRELEPLHINVACVNYPARVAKIMIVTHYPPWSGWKLGDDPLKLPQFKPGRRRLWRKRHWTQRGIRDIDVTAHGKL</sequence>
<evidence type="ECO:0000313" key="1">
    <source>
        <dbReference type="EMBL" id="KIL65280.1"/>
    </source>
</evidence>
<name>A0A0C2SPU9_AMAMK</name>
<evidence type="ECO:0000313" key="2">
    <source>
        <dbReference type="Proteomes" id="UP000054549"/>
    </source>
</evidence>
<protein>
    <submittedName>
        <fullName evidence="1">Uncharacterized protein</fullName>
    </submittedName>
</protein>